<dbReference type="InterPro" id="IPR012347">
    <property type="entry name" value="Ferritin-like"/>
</dbReference>
<evidence type="ECO:0000259" key="3">
    <source>
        <dbReference type="Pfam" id="PF00210"/>
    </source>
</evidence>
<accession>A0A0P0G725</accession>
<dbReference type="KEGG" id="bcel:BcellWH2_02610"/>
<dbReference type="InterPro" id="IPR008331">
    <property type="entry name" value="Ferritin_DPS_dom"/>
</dbReference>
<reference evidence="4 9" key="1">
    <citation type="journal article" date="2015" name="Science">
        <title>Genetic determinants of in vivo fitness and diet responsiveness in multiple human gut Bacteroides.</title>
        <authorList>
            <person name="Wu M."/>
            <person name="McNulty N.P."/>
            <person name="Rodionov D.A."/>
            <person name="Khoroshkin M.S."/>
            <person name="Griffin N.W."/>
            <person name="Cheng J."/>
            <person name="Latreille P."/>
            <person name="Kerstetter R.A."/>
            <person name="Terrapon N."/>
            <person name="Henrissat B."/>
            <person name="Osterman A.L."/>
            <person name="Gordon J.I."/>
        </authorList>
    </citation>
    <scope>NUCLEOTIDE SEQUENCE [LARGE SCALE GENOMIC DNA]</scope>
    <source>
        <strain evidence="4 9">WH2</strain>
    </source>
</reference>
<feature type="domain" description="Ferritin/DPS" evidence="3">
    <location>
        <begin position="19"/>
        <end position="155"/>
    </location>
</feature>
<dbReference type="InterPro" id="IPR023188">
    <property type="entry name" value="DPS_DNA-bd_CS"/>
</dbReference>
<dbReference type="PANTHER" id="PTHR42932:SF1">
    <property type="entry name" value="GENERAL STRESS PROTEIN 20U"/>
    <property type="match status" value="1"/>
</dbReference>
<dbReference type="EMBL" id="VVYX01000023">
    <property type="protein sequence ID" value="KAA5416686.1"/>
    <property type="molecule type" value="Genomic_DNA"/>
</dbReference>
<evidence type="ECO:0000313" key="10">
    <source>
        <dbReference type="Proteomes" id="UP000283341"/>
    </source>
</evidence>
<dbReference type="GO" id="GO:0008199">
    <property type="term" value="F:ferric iron binding"/>
    <property type="evidence" value="ECO:0007669"/>
    <property type="project" value="InterPro"/>
</dbReference>
<dbReference type="PATRIC" id="fig|246787.4.peg.2687"/>
<evidence type="ECO:0000256" key="1">
    <source>
        <dbReference type="ARBA" id="ARBA00009497"/>
    </source>
</evidence>
<sequence>MKTLNYIKLNESGVANVVSALHQLLADFQVYYTNLRGFHWNIKGHGFFVLHEKFESMYDDAAEKVDEIAERILMLGGVPENKFSEYLKVAKIKEVSDVACGSDAVSNILETYGYLIGEERKIIELANEAGDDVTADLMTGYLKEQEKMVWMLVAFSTKGCTDK</sequence>
<dbReference type="Proteomes" id="UP000482653">
    <property type="component" value="Unassembled WGS sequence"/>
</dbReference>
<dbReference type="eggNOG" id="COG0783">
    <property type="taxonomic scope" value="Bacteria"/>
</dbReference>
<keyword evidence="4" id="KW-0560">Oxidoreductase</keyword>
<dbReference type="PROSITE" id="PS00819">
    <property type="entry name" value="DPS_2"/>
    <property type="match status" value="1"/>
</dbReference>
<dbReference type="InterPro" id="IPR002177">
    <property type="entry name" value="DPS_DNA-bd"/>
</dbReference>
<dbReference type="PIRSF" id="PIRSF005900">
    <property type="entry name" value="Dps"/>
    <property type="match status" value="1"/>
</dbReference>
<evidence type="ECO:0000313" key="12">
    <source>
        <dbReference type="Proteomes" id="UP000448877"/>
    </source>
</evidence>
<evidence type="ECO:0000313" key="5">
    <source>
        <dbReference type="EMBL" id="KAA5402147.1"/>
    </source>
</evidence>
<dbReference type="Proteomes" id="UP000061809">
    <property type="component" value="Chromosome"/>
</dbReference>
<evidence type="ECO:0000313" key="11">
    <source>
        <dbReference type="Proteomes" id="UP000325055"/>
    </source>
</evidence>
<dbReference type="SUPFAM" id="SSF47240">
    <property type="entry name" value="Ferritin-like"/>
    <property type="match status" value="1"/>
</dbReference>
<organism evidence="4 9">
    <name type="scientific">Bacteroides cellulosilyticus</name>
    <dbReference type="NCBI Taxonomy" id="246787"/>
    <lineage>
        <taxon>Bacteria</taxon>
        <taxon>Pseudomonadati</taxon>
        <taxon>Bacteroidota</taxon>
        <taxon>Bacteroidia</taxon>
        <taxon>Bacteroidales</taxon>
        <taxon>Bacteroidaceae</taxon>
        <taxon>Bacteroides</taxon>
    </lineage>
</organism>
<dbReference type="EMBL" id="VVYV01000022">
    <property type="protein sequence ID" value="KAA5417318.1"/>
    <property type="molecule type" value="Genomic_DNA"/>
</dbReference>
<evidence type="ECO:0000313" key="13">
    <source>
        <dbReference type="Proteomes" id="UP000482653"/>
    </source>
</evidence>
<dbReference type="RefSeq" id="WP_007216682.1">
    <property type="nucleotide sequence ID" value="NZ_CABMLT010000009.1"/>
</dbReference>
<protein>
    <submittedName>
        <fullName evidence="4">DNA protection during starvation protein</fullName>
        <ecNumber evidence="4">1.16.-.-</ecNumber>
    </submittedName>
    <submittedName>
        <fullName evidence="5">DNA starvation/stationary phase protection protein</fullName>
    </submittedName>
</protein>
<dbReference type="Proteomes" id="UP000325055">
    <property type="component" value="Unassembled WGS sequence"/>
</dbReference>
<dbReference type="Gene3D" id="1.20.1260.10">
    <property type="match status" value="1"/>
</dbReference>
<dbReference type="STRING" id="246787.BcellWH2_02610"/>
<dbReference type="InterPro" id="IPR009078">
    <property type="entry name" value="Ferritin-like_SF"/>
</dbReference>
<dbReference type="Proteomes" id="UP000283341">
    <property type="component" value="Unassembled WGS sequence"/>
</dbReference>
<reference evidence="8 10" key="2">
    <citation type="submission" date="2018-08" db="EMBL/GenBank/DDBJ databases">
        <title>A genome reference for cultivated species of the human gut microbiota.</title>
        <authorList>
            <person name="Zou Y."/>
            <person name="Xue W."/>
            <person name="Luo G."/>
        </authorList>
    </citation>
    <scope>NUCLEOTIDE SEQUENCE [LARGE SCALE GENOMIC DNA]</scope>
    <source>
        <strain evidence="8 10">AF22-3AC</strain>
    </source>
</reference>
<dbReference type="GeneID" id="26158724"/>
<dbReference type="EC" id="1.16.-.-" evidence="4"/>
<dbReference type="EMBL" id="CP012801">
    <property type="protein sequence ID" value="ALJ59849.1"/>
    <property type="molecule type" value="Genomic_DNA"/>
</dbReference>
<dbReference type="Pfam" id="PF00210">
    <property type="entry name" value="Ferritin"/>
    <property type="match status" value="1"/>
</dbReference>
<dbReference type="EMBL" id="VVYW01000040">
    <property type="protein sequence ID" value="KAA5402147.1"/>
    <property type="molecule type" value="Genomic_DNA"/>
</dbReference>
<dbReference type="PROSITE" id="PS00818">
    <property type="entry name" value="DPS_1"/>
    <property type="match status" value="1"/>
</dbReference>
<evidence type="ECO:0000313" key="9">
    <source>
        <dbReference type="Proteomes" id="UP000061809"/>
    </source>
</evidence>
<comment type="similarity">
    <text evidence="1 2">Belongs to the Dps family.</text>
</comment>
<evidence type="ECO:0000313" key="6">
    <source>
        <dbReference type="EMBL" id="KAA5416686.1"/>
    </source>
</evidence>
<evidence type="ECO:0000313" key="7">
    <source>
        <dbReference type="EMBL" id="KAA5417318.1"/>
    </source>
</evidence>
<dbReference type="PANTHER" id="PTHR42932">
    <property type="entry name" value="GENERAL STRESS PROTEIN 20U"/>
    <property type="match status" value="1"/>
</dbReference>
<dbReference type="EMBL" id="QRVJ01000056">
    <property type="protein sequence ID" value="RGS29818.1"/>
    <property type="molecule type" value="Genomic_DNA"/>
</dbReference>
<evidence type="ECO:0000256" key="2">
    <source>
        <dbReference type="RuleBase" id="RU003875"/>
    </source>
</evidence>
<dbReference type="GO" id="GO:0016722">
    <property type="term" value="F:oxidoreductase activity, acting on metal ions"/>
    <property type="evidence" value="ECO:0007669"/>
    <property type="project" value="InterPro"/>
</dbReference>
<proteinExistence type="inferred from homology"/>
<gene>
    <name evidence="4" type="primary">dps</name>
    <name evidence="4" type="ORF">BcellWH2_02610</name>
    <name evidence="8" type="ORF">DWX97_26945</name>
    <name evidence="7" type="ORF">F2Y81_13945</name>
    <name evidence="5" type="ORF">F2Y86_26520</name>
    <name evidence="6" type="ORF">F2Y87_18415</name>
</gene>
<name>A0A0P0G725_9BACE</name>
<dbReference type="Proteomes" id="UP000448877">
    <property type="component" value="Unassembled WGS sequence"/>
</dbReference>
<dbReference type="AlphaFoldDB" id="A0A0P0G725"/>
<evidence type="ECO:0000313" key="4">
    <source>
        <dbReference type="EMBL" id="ALJ59849.1"/>
    </source>
</evidence>
<evidence type="ECO:0000313" key="8">
    <source>
        <dbReference type="EMBL" id="RGS29818.1"/>
    </source>
</evidence>
<dbReference type="PRINTS" id="PR01346">
    <property type="entry name" value="HELNAPAPROT"/>
</dbReference>
<reference evidence="11 12" key="3">
    <citation type="journal article" date="2019" name="Nat. Med.">
        <title>A library of human gut bacterial isolates paired with longitudinal multiomics data enables mechanistic microbiome research.</title>
        <authorList>
            <person name="Poyet M."/>
            <person name="Groussin M."/>
            <person name="Gibbons S.M."/>
            <person name="Avila-Pacheco J."/>
            <person name="Jiang X."/>
            <person name="Kearney S.M."/>
            <person name="Perrotta A.R."/>
            <person name="Berdy B."/>
            <person name="Zhao S."/>
            <person name="Lieberman T.D."/>
            <person name="Swanson P.K."/>
            <person name="Smith M."/>
            <person name="Roesemann S."/>
            <person name="Alexander J.E."/>
            <person name="Rich S.A."/>
            <person name="Livny J."/>
            <person name="Vlamakis H."/>
            <person name="Clish C."/>
            <person name="Bullock K."/>
            <person name="Deik A."/>
            <person name="Scott J."/>
            <person name="Pierce K.A."/>
            <person name="Xavier R.J."/>
            <person name="Alm E.J."/>
        </authorList>
    </citation>
    <scope>NUCLEOTIDE SEQUENCE [LARGE SCALE GENOMIC DNA]</scope>
    <source>
        <strain evidence="7 12">BIOML-A6</strain>
        <strain evidence="5 11">BIOML-A7</strain>
        <strain evidence="6 13">BIOML-A8</strain>
    </source>
</reference>
<dbReference type="CDD" id="cd01043">
    <property type="entry name" value="DPS"/>
    <property type="match status" value="1"/>
</dbReference>